<dbReference type="Proteomes" id="UP001218188">
    <property type="component" value="Unassembled WGS sequence"/>
</dbReference>
<evidence type="ECO:0000313" key="4">
    <source>
        <dbReference type="Proteomes" id="UP001218188"/>
    </source>
</evidence>
<keyword evidence="2" id="KW-0732">Signal</keyword>
<protein>
    <submittedName>
        <fullName evidence="3">Uncharacterized protein</fullName>
    </submittedName>
</protein>
<evidence type="ECO:0000256" key="2">
    <source>
        <dbReference type="SAM" id="SignalP"/>
    </source>
</evidence>
<feature type="compositionally biased region" description="Basic and acidic residues" evidence="1">
    <location>
        <begin position="539"/>
        <end position="554"/>
    </location>
</feature>
<name>A0AAD6SIJ1_9AGAR</name>
<gene>
    <name evidence="3" type="ORF">C8F04DRAFT_121082</name>
</gene>
<evidence type="ECO:0000256" key="1">
    <source>
        <dbReference type="SAM" id="MobiDB-lite"/>
    </source>
</evidence>
<feature type="region of interest" description="Disordered" evidence="1">
    <location>
        <begin position="535"/>
        <end position="563"/>
    </location>
</feature>
<organism evidence="3 4">
    <name type="scientific">Mycena alexandri</name>
    <dbReference type="NCBI Taxonomy" id="1745969"/>
    <lineage>
        <taxon>Eukaryota</taxon>
        <taxon>Fungi</taxon>
        <taxon>Dikarya</taxon>
        <taxon>Basidiomycota</taxon>
        <taxon>Agaricomycotina</taxon>
        <taxon>Agaricomycetes</taxon>
        <taxon>Agaricomycetidae</taxon>
        <taxon>Agaricales</taxon>
        <taxon>Marasmiineae</taxon>
        <taxon>Mycenaceae</taxon>
        <taxon>Mycena</taxon>
    </lineage>
</organism>
<feature type="signal peptide" evidence="2">
    <location>
        <begin position="1"/>
        <end position="19"/>
    </location>
</feature>
<proteinExistence type="predicted"/>
<keyword evidence="4" id="KW-1185">Reference proteome</keyword>
<sequence length="578" mass="64633">MHQATILGVVLVSALCSRAAQIPFLVVDSLSATKNDSWDLNVEPNVNATGHLVFDTVSSFLQHWPNTRYRNGTSSGTRVSLLNCIYLQGHNIVPGTVPVGTLLYHGRGDSNLPTIPEWTATDPEHSYLFCRGSLEAGCWHLTLVTSRPLRVFYFDGSSAAKMRDGPMDTQDIVGWGQVLPDRYFEERQRAVDLCDWGKPLGIDGYVRMEMDFEIVLCDFKAGVEVVSMANLASQGRGGPGGPGRPRPGDVPAFNDSVLINGPFDTAASFDVIHSGSWHNRYPGDRRIKLDLTQLVSFYDTALVPSLVARRLNLERWDHRLLGITSADVAAVMARLTRAYSYPPQTGSGVDWDTLFKVVVDRYDDRFEMVRYVLNSTSDDTLATAKKAMSHFRVMLQPYILHSAVPGSSIDNAWAAPVFKFCATSHTEYIWRSPTLLAKLTASEELLLNAVEETNREICRVVVHTWAEGVVAGLDDTLPVDEPVQSDGEVLVGKWKANIEELMSWLDWSVWIKCRPECNFEEICYLPTWPFMGEGGGPGRRPERPDTPRPSHTHAESTFADDYLRPQPRCVRRFEPYTF</sequence>
<dbReference type="EMBL" id="JARJCM010000143">
    <property type="protein sequence ID" value="KAJ7026112.1"/>
    <property type="molecule type" value="Genomic_DNA"/>
</dbReference>
<dbReference type="AlphaFoldDB" id="A0AAD6SIJ1"/>
<dbReference type="PANTHER" id="PTHR35204:SF1">
    <property type="entry name" value="ENTEROTOXIN"/>
    <property type="match status" value="1"/>
</dbReference>
<evidence type="ECO:0000313" key="3">
    <source>
        <dbReference type="EMBL" id="KAJ7026112.1"/>
    </source>
</evidence>
<comment type="caution">
    <text evidence="3">The sequence shown here is derived from an EMBL/GenBank/DDBJ whole genome shotgun (WGS) entry which is preliminary data.</text>
</comment>
<dbReference type="PANTHER" id="PTHR35204">
    <property type="entry name" value="YALI0A21131P"/>
    <property type="match status" value="1"/>
</dbReference>
<accession>A0AAD6SIJ1</accession>
<dbReference type="InterPro" id="IPR038921">
    <property type="entry name" value="YOR389W-like"/>
</dbReference>
<feature type="chain" id="PRO_5041919588" evidence="2">
    <location>
        <begin position="20"/>
        <end position="578"/>
    </location>
</feature>
<reference evidence="3" key="1">
    <citation type="submission" date="2023-03" db="EMBL/GenBank/DDBJ databases">
        <title>Massive genome expansion in bonnet fungi (Mycena s.s.) driven by repeated elements and novel gene families across ecological guilds.</title>
        <authorList>
            <consortium name="Lawrence Berkeley National Laboratory"/>
            <person name="Harder C.B."/>
            <person name="Miyauchi S."/>
            <person name="Viragh M."/>
            <person name="Kuo A."/>
            <person name="Thoen E."/>
            <person name="Andreopoulos B."/>
            <person name="Lu D."/>
            <person name="Skrede I."/>
            <person name="Drula E."/>
            <person name="Henrissat B."/>
            <person name="Morin E."/>
            <person name="Kohler A."/>
            <person name="Barry K."/>
            <person name="LaButti K."/>
            <person name="Morin E."/>
            <person name="Salamov A."/>
            <person name="Lipzen A."/>
            <person name="Mereny Z."/>
            <person name="Hegedus B."/>
            <person name="Baldrian P."/>
            <person name="Stursova M."/>
            <person name="Weitz H."/>
            <person name="Taylor A."/>
            <person name="Grigoriev I.V."/>
            <person name="Nagy L.G."/>
            <person name="Martin F."/>
            <person name="Kauserud H."/>
        </authorList>
    </citation>
    <scope>NUCLEOTIDE SEQUENCE</scope>
    <source>
        <strain evidence="3">CBHHK200</strain>
    </source>
</reference>